<dbReference type="EMBL" id="CP034346">
    <property type="protein sequence ID" value="AZS17500.1"/>
    <property type="molecule type" value="Genomic_DNA"/>
</dbReference>
<protein>
    <submittedName>
        <fullName evidence="9">Acyltransferase</fullName>
    </submittedName>
</protein>
<proteinExistence type="inferred from homology"/>
<reference evidence="10" key="1">
    <citation type="submission" date="2018-12" db="EMBL/GenBank/DDBJ databases">
        <title>Complete genome sequence of Paenibacillus sp. MBLB1234.</title>
        <authorList>
            <person name="Nam Y.-D."/>
            <person name="Kang J."/>
            <person name="Chung W.-H."/>
            <person name="Park Y.S."/>
        </authorList>
    </citation>
    <scope>NUCLEOTIDE SEQUENCE [LARGE SCALE GENOMIC DNA]</scope>
    <source>
        <strain evidence="10">MBLB1234</strain>
    </source>
</reference>
<dbReference type="PANTHER" id="PTHR40074">
    <property type="entry name" value="O-ACETYLTRANSFERASE WECH"/>
    <property type="match status" value="1"/>
</dbReference>
<feature type="transmembrane region" description="Helical" evidence="7">
    <location>
        <begin position="271"/>
        <end position="291"/>
    </location>
</feature>
<evidence type="ECO:0000256" key="4">
    <source>
        <dbReference type="ARBA" id="ARBA00022692"/>
    </source>
</evidence>
<feature type="transmembrane region" description="Helical" evidence="7">
    <location>
        <begin position="158"/>
        <end position="179"/>
    </location>
</feature>
<accession>A0A3Q9IC35</accession>
<feature type="domain" description="Acyltransferase 3" evidence="8">
    <location>
        <begin position="8"/>
        <end position="362"/>
    </location>
</feature>
<keyword evidence="3" id="KW-1003">Cell membrane</keyword>
<dbReference type="OrthoDB" id="569695at2"/>
<comment type="similarity">
    <text evidence="2">Belongs to the acyltransferase 3 family.</text>
</comment>
<dbReference type="InterPro" id="IPR002656">
    <property type="entry name" value="Acyl_transf_3_dom"/>
</dbReference>
<comment type="subcellular location">
    <subcellularLocation>
        <location evidence="1">Cell membrane</location>
        <topology evidence="1">Multi-pass membrane protein</topology>
    </subcellularLocation>
</comment>
<dbReference type="GO" id="GO:0009246">
    <property type="term" value="P:enterobacterial common antigen biosynthetic process"/>
    <property type="evidence" value="ECO:0007669"/>
    <property type="project" value="TreeGrafter"/>
</dbReference>
<evidence type="ECO:0000313" key="10">
    <source>
        <dbReference type="Proteomes" id="UP000270678"/>
    </source>
</evidence>
<dbReference type="GO" id="GO:0005886">
    <property type="term" value="C:plasma membrane"/>
    <property type="evidence" value="ECO:0007669"/>
    <property type="project" value="UniProtKB-SubCell"/>
</dbReference>
<evidence type="ECO:0000256" key="2">
    <source>
        <dbReference type="ARBA" id="ARBA00007400"/>
    </source>
</evidence>
<feature type="transmembrane region" description="Helical" evidence="7">
    <location>
        <begin position="12"/>
        <end position="31"/>
    </location>
</feature>
<dbReference type="KEGG" id="plut:EI981_25775"/>
<keyword evidence="10" id="KW-1185">Reference proteome</keyword>
<dbReference type="Pfam" id="PF01757">
    <property type="entry name" value="Acyl_transf_3"/>
    <property type="match status" value="1"/>
</dbReference>
<dbReference type="GO" id="GO:0016413">
    <property type="term" value="F:O-acetyltransferase activity"/>
    <property type="evidence" value="ECO:0007669"/>
    <property type="project" value="TreeGrafter"/>
</dbReference>
<evidence type="ECO:0000256" key="3">
    <source>
        <dbReference type="ARBA" id="ARBA00022475"/>
    </source>
</evidence>
<keyword evidence="9" id="KW-0808">Transferase</keyword>
<gene>
    <name evidence="9" type="ORF">EI981_25775</name>
</gene>
<feature type="transmembrane region" description="Helical" evidence="7">
    <location>
        <begin position="90"/>
        <end position="110"/>
    </location>
</feature>
<dbReference type="AlphaFoldDB" id="A0A3Q9IC35"/>
<evidence type="ECO:0000256" key="6">
    <source>
        <dbReference type="ARBA" id="ARBA00023136"/>
    </source>
</evidence>
<dbReference type="RefSeq" id="WP_127003095.1">
    <property type="nucleotide sequence ID" value="NZ_CP034346.1"/>
</dbReference>
<feature type="transmembrane region" description="Helical" evidence="7">
    <location>
        <begin position="340"/>
        <end position="361"/>
    </location>
</feature>
<evidence type="ECO:0000313" key="9">
    <source>
        <dbReference type="EMBL" id="AZS17500.1"/>
    </source>
</evidence>
<feature type="transmembrane region" description="Helical" evidence="7">
    <location>
        <begin position="130"/>
        <end position="151"/>
    </location>
</feature>
<name>A0A3Q9IC35_9BACL</name>
<feature type="transmembrane region" description="Helical" evidence="7">
    <location>
        <begin position="311"/>
        <end position="334"/>
    </location>
</feature>
<feature type="transmembrane region" description="Helical" evidence="7">
    <location>
        <begin position="231"/>
        <end position="251"/>
    </location>
</feature>
<evidence type="ECO:0000256" key="7">
    <source>
        <dbReference type="SAM" id="Phobius"/>
    </source>
</evidence>
<feature type="transmembrane region" description="Helical" evidence="7">
    <location>
        <begin position="202"/>
        <end position="219"/>
    </location>
</feature>
<feature type="transmembrane region" description="Helical" evidence="7">
    <location>
        <begin position="43"/>
        <end position="69"/>
    </location>
</feature>
<keyword evidence="5 7" id="KW-1133">Transmembrane helix</keyword>
<keyword evidence="6 7" id="KW-0472">Membrane</keyword>
<organism evidence="9 10">
    <name type="scientific">Paenibacillus lutimineralis</name>
    <dbReference type="NCBI Taxonomy" id="2707005"/>
    <lineage>
        <taxon>Bacteria</taxon>
        <taxon>Bacillati</taxon>
        <taxon>Bacillota</taxon>
        <taxon>Bacilli</taxon>
        <taxon>Bacillales</taxon>
        <taxon>Paenibacillaceae</taxon>
        <taxon>Paenibacillus</taxon>
    </lineage>
</organism>
<evidence type="ECO:0000256" key="1">
    <source>
        <dbReference type="ARBA" id="ARBA00004651"/>
    </source>
</evidence>
<keyword evidence="4 7" id="KW-0812">Transmembrane</keyword>
<evidence type="ECO:0000256" key="5">
    <source>
        <dbReference type="ARBA" id="ARBA00022989"/>
    </source>
</evidence>
<keyword evidence="9" id="KW-0012">Acyltransferase</keyword>
<evidence type="ECO:0000259" key="8">
    <source>
        <dbReference type="Pfam" id="PF01757"/>
    </source>
</evidence>
<dbReference type="Proteomes" id="UP000270678">
    <property type="component" value="Chromosome"/>
</dbReference>
<dbReference type="PANTHER" id="PTHR40074:SF2">
    <property type="entry name" value="O-ACETYLTRANSFERASE WECH"/>
    <property type="match status" value="1"/>
</dbReference>
<sequence length="375" mass="42985">MKKAKLEEIEILRGIAFLAVVFQHIIAGIFYQPGLSPLTLNVATTFLGLIRFAVPLFVFITGVVLFYNYDAKVNYKDFLFKRFKHVTVPYLVWTVFYYAWVGFLSGMEATSTQNQLLDIIQLAFTGKAAYHLWFMVMIIPFYLLFPFFKLLISKNRKWMINLVVVTTIFVINLFLVYALSKGMITNNNPNLGFIFNYLDRNFLFWVFYFILGGFVGLYYDHWKIFVRKTWVRVLSLLLLGICMYDICSKIVRINNGVTDNPYLFSANVTAPLKPLMMITILLLLLLVFVLAEKIAANRSYSANLLRSFGKYSFGAYLIHVFVLKIVNNLVISYLSVLGVFMQTVISLVLCSLLSLILCIAISRTKSSVGEVLVGR</sequence>